<organism evidence="1">
    <name type="scientific">Lygus hesperus</name>
    <name type="common">Western plant bug</name>
    <dbReference type="NCBI Taxonomy" id="30085"/>
    <lineage>
        <taxon>Eukaryota</taxon>
        <taxon>Metazoa</taxon>
        <taxon>Ecdysozoa</taxon>
        <taxon>Arthropoda</taxon>
        <taxon>Hexapoda</taxon>
        <taxon>Insecta</taxon>
        <taxon>Pterygota</taxon>
        <taxon>Neoptera</taxon>
        <taxon>Paraneoptera</taxon>
        <taxon>Hemiptera</taxon>
        <taxon>Heteroptera</taxon>
        <taxon>Panheteroptera</taxon>
        <taxon>Cimicomorpha</taxon>
        <taxon>Miridae</taxon>
        <taxon>Mirini</taxon>
        <taxon>Lygus</taxon>
    </lineage>
</organism>
<gene>
    <name evidence="1" type="ORF">CM83_6222</name>
</gene>
<feature type="non-terminal residue" evidence="1">
    <location>
        <position position="400"/>
    </location>
</feature>
<proteinExistence type="predicted"/>
<reference evidence="1" key="1">
    <citation type="journal article" date="2014" name="PLoS ONE">
        <title>Transcriptome-Based Identification of ABC Transporters in the Western Tarnished Plant Bug Lygus hesperus.</title>
        <authorList>
            <person name="Hull J.J."/>
            <person name="Chaney K."/>
            <person name="Geib S.M."/>
            <person name="Fabrick J.A."/>
            <person name="Brent C.S."/>
            <person name="Walsh D."/>
            <person name="Lavine L.C."/>
        </authorList>
    </citation>
    <scope>NUCLEOTIDE SEQUENCE</scope>
</reference>
<evidence type="ECO:0000313" key="1">
    <source>
        <dbReference type="EMBL" id="JAG01171.1"/>
    </source>
</evidence>
<reference evidence="1" key="2">
    <citation type="submission" date="2014-07" db="EMBL/GenBank/DDBJ databases">
        <authorList>
            <person name="Hull J."/>
        </authorList>
    </citation>
    <scope>NUCLEOTIDE SEQUENCE</scope>
</reference>
<dbReference type="AlphaFoldDB" id="A0A0A9W180"/>
<feature type="non-terminal residue" evidence="1">
    <location>
        <position position="1"/>
    </location>
</feature>
<dbReference type="EMBL" id="GBHO01042433">
    <property type="protein sequence ID" value="JAG01171.1"/>
    <property type="molecule type" value="Transcribed_RNA"/>
</dbReference>
<accession>A0A0A9W180</accession>
<sequence>NRAIIFNFSKLKNPPPFSHISTCTLQTDKTQLEPDGMGKNKKKAAGRAVPYHGQRPHVQGKRPGPLLCFTFNLKNAIRKAFPGFNHKSETNKKSKSRMECLMDFLAFDINQLLIYENQKKKSKKPSLIHQLRIMKMKIEEIKAISCESKCLSRAEEMLKRRSHLKCTSRSFRKELIEFMANVDQTSDKRSKIICEIMRQLDATDLDIAGLCKSVKEMPIALNCDIQTAADFGEKRRDCGDVKASCPDICEEVMRPYDPATDDDADSIHLRFVPALDSFKANMARNPCVLRLPLMCPPMKRIMNKMKVSYLMDDVPCKLEMDEPQVKLNCCPIVNCVKVIQSLTDARQRHQERKYSAPGMDVAVKSSSITLPTSSRNLNLKMNGREIKVYSIKDVSKLWLT</sequence>
<protein>
    <submittedName>
        <fullName evidence="1">Uncharacterized protein</fullName>
    </submittedName>
</protein>
<name>A0A0A9W180_LYGHE</name>